<evidence type="ECO:0000313" key="4">
    <source>
        <dbReference type="EMBL" id="QNP43202.1"/>
    </source>
</evidence>
<feature type="region of interest" description="Disordered" evidence="1">
    <location>
        <begin position="55"/>
        <end position="156"/>
    </location>
</feature>
<feature type="transmembrane region" description="Helical" evidence="2">
    <location>
        <begin position="12"/>
        <end position="32"/>
    </location>
</feature>
<dbReference type="EMBL" id="CP060780">
    <property type="protein sequence ID" value="QNP43202.1"/>
    <property type="molecule type" value="Genomic_DNA"/>
</dbReference>
<keyword evidence="2" id="KW-1133">Transmembrane helix</keyword>
<dbReference type="RefSeq" id="WP_187714632.1">
    <property type="nucleotide sequence ID" value="NZ_BAABJC010000001.1"/>
</dbReference>
<reference evidence="4 5" key="1">
    <citation type="submission" date="2020-08" db="EMBL/GenBank/DDBJ databases">
        <title>Genome sequence of Sphingomonas daechungensis KACC 18115T.</title>
        <authorList>
            <person name="Hyun D.-W."/>
            <person name="Bae J.-W."/>
        </authorList>
    </citation>
    <scope>NUCLEOTIDE SEQUENCE [LARGE SCALE GENOMIC DNA]</scope>
    <source>
        <strain evidence="4 5">KACC 18115</strain>
    </source>
</reference>
<protein>
    <submittedName>
        <fullName evidence="4">Energy transducer TonB</fullName>
    </submittedName>
</protein>
<proteinExistence type="predicted"/>
<dbReference type="InterPro" id="IPR037682">
    <property type="entry name" value="TonB_C"/>
</dbReference>
<keyword evidence="2" id="KW-0812">Transmembrane</keyword>
<accession>A0ABX6T042</accession>
<sequence length="246" mass="25635">MYRSDLKTRDKSGAVAAVIAIHAGLLFAFLHLSGKMNLADPQTVLRVFEITEAELPPPTPDLPQPAEQKQKPKEQEGAASEKNLKSEATPIVAPTPKIELPVPVPVNASETPNQGTAPTQGASNVAGPGTGAGGTGSGTGSGGSGSGTGGGGDGIVSRAQLLTPSLRSRDYPPELRQRLSNGASPFVMFTVLPNGRVAGCKIYQSSGDPAVDDMTCRLVSARFVYRPAYNRRGEPVPSQMAYRQAN</sequence>
<organism evidence="4 5">
    <name type="scientific">Sphingomonas daechungensis</name>
    <dbReference type="NCBI Taxonomy" id="1176646"/>
    <lineage>
        <taxon>Bacteria</taxon>
        <taxon>Pseudomonadati</taxon>
        <taxon>Pseudomonadota</taxon>
        <taxon>Alphaproteobacteria</taxon>
        <taxon>Sphingomonadales</taxon>
        <taxon>Sphingomonadaceae</taxon>
        <taxon>Sphingomonas</taxon>
    </lineage>
</organism>
<evidence type="ECO:0000313" key="5">
    <source>
        <dbReference type="Proteomes" id="UP000516134"/>
    </source>
</evidence>
<evidence type="ECO:0000256" key="2">
    <source>
        <dbReference type="SAM" id="Phobius"/>
    </source>
</evidence>
<dbReference type="Proteomes" id="UP000516134">
    <property type="component" value="Chromosome"/>
</dbReference>
<keyword evidence="5" id="KW-1185">Reference proteome</keyword>
<name>A0ABX6T042_9SPHN</name>
<gene>
    <name evidence="4" type="ORF">H9L15_14970</name>
</gene>
<feature type="compositionally biased region" description="Gly residues" evidence="1">
    <location>
        <begin position="128"/>
        <end position="154"/>
    </location>
</feature>
<dbReference type="SUPFAM" id="SSF74653">
    <property type="entry name" value="TolA/TonB C-terminal domain"/>
    <property type="match status" value="1"/>
</dbReference>
<feature type="domain" description="TonB C-terminal" evidence="3">
    <location>
        <begin position="170"/>
        <end position="240"/>
    </location>
</feature>
<evidence type="ECO:0000256" key="1">
    <source>
        <dbReference type="SAM" id="MobiDB-lite"/>
    </source>
</evidence>
<feature type="compositionally biased region" description="Polar residues" evidence="1">
    <location>
        <begin position="108"/>
        <end position="123"/>
    </location>
</feature>
<dbReference type="Gene3D" id="3.30.1150.10">
    <property type="match status" value="1"/>
</dbReference>
<dbReference type="Pfam" id="PF03544">
    <property type="entry name" value="TonB_C"/>
    <property type="match status" value="1"/>
</dbReference>
<evidence type="ECO:0000259" key="3">
    <source>
        <dbReference type="Pfam" id="PF03544"/>
    </source>
</evidence>
<keyword evidence="2" id="KW-0472">Membrane</keyword>